<keyword evidence="4" id="KW-0964">Secreted</keyword>
<dbReference type="GO" id="GO:0004650">
    <property type="term" value="F:polygalacturonase activity"/>
    <property type="evidence" value="ECO:0007669"/>
    <property type="project" value="InterPro"/>
</dbReference>
<dbReference type="OrthoDB" id="187139at2759"/>
<dbReference type="Proteomes" id="UP000631114">
    <property type="component" value="Unassembled WGS sequence"/>
</dbReference>
<evidence type="ECO:0000256" key="3">
    <source>
        <dbReference type="ARBA" id="ARBA00022512"/>
    </source>
</evidence>
<comment type="caution">
    <text evidence="11">The sequence shown here is derived from an EMBL/GenBank/DDBJ whole genome shotgun (WGS) entry which is preliminary data.</text>
</comment>
<dbReference type="GO" id="GO:0005975">
    <property type="term" value="P:carbohydrate metabolic process"/>
    <property type="evidence" value="ECO:0007669"/>
    <property type="project" value="InterPro"/>
</dbReference>
<dbReference type="InterPro" id="IPR011050">
    <property type="entry name" value="Pectin_lyase_fold/virulence"/>
</dbReference>
<evidence type="ECO:0000256" key="9">
    <source>
        <dbReference type="RuleBase" id="RU361169"/>
    </source>
</evidence>
<dbReference type="PANTHER" id="PTHR31375">
    <property type="match status" value="1"/>
</dbReference>
<dbReference type="GO" id="GO:0071555">
    <property type="term" value="P:cell wall organization"/>
    <property type="evidence" value="ECO:0007669"/>
    <property type="project" value="UniProtKB-KW"/>
</dbReference>
<name>A0A835LM93_9MAGN</name>
<dbReference type="SMART" id="SM00710">
    <property type="entry name" value="PbH1"/>
    <property type="match status" value="4"/>
</dbReference>
<evidence type="ECO:0000256" key="4">
    <source>
        <dbReference type="ARBA" id="ARBA00022525"/>
    </source>
</evidence>
<dbReference type="SUPFAM" id="SSF51126">
    <property type="entry name" value="Pectin lyase-like"/>
    <property type="match status" value="1"/>
</dbReference>
<dbReference type="InterPro" id="IPR006626">
    <property type="entry name" value="PbH1"/>
</dbReference>
<evidence type="ECO:0000256" key="8">
    <source>
        <dbReference type="PROSITE-ProRule" id="PRU10052"/>
    </source>
</evidence>
<dbReference type="Pfam" id="PF00295">
    <property type="entry name" value="Glyco_hydro_28"/>
    <property type="match status" value="1"/>
</dbReference>
<keyword evidence="10" id="KW-0732">Signal</keyword>
<protein>
    <recommendedName>
        <fullName evidence="13">Polygalacturonase</fullName>
    </recommendedName>
</protein>
<accession>A0A835LM93</accession>
<evidence type="ECO:0000256" key="6">
    <source>
        <dbReference type="ARBA" id="ARBA00023295"/>
    </source>
</evidence>
<evidence type="ECO:0000256" key="10">
    <source>
        <dbReference type="SAM" id="SignalP"/>
    </source>
</evidence>
<feature type="signal peptide" evidence="10">
    <location>
        <begin position="1"/>
        <end position="21"/>
    </location>
</feature>
<proteinExistence type="inferred from homology"/>
<keyword evidence="12" id="KW-1185">Reference proteome</keyword>
<feature type="chain" id="PRO_5033028757" description="Polygalacturonase" evidence="10">
    <location>
        <begin position="22"/>
        <end position="390"/>
    </location>
</feature>
<dbReference type="EMBL" id="JADFTS010000006">
    <property type="protein sequence ID" value="KAF9600848.1"/>
    <property type="molecule type" value="Genomic_DNA"/>
</dbReference>
<evidence type="ECO:0008006" key="13">
    <source>
        <dbReference type="Google" id="ProtNLM"/>
    </source>
</evidence>
<evidence type="ECO:0000313" key="12">
    <source>
        <dbReference type="Proteomes" id="UP000631114"/>
    </source>
</evidence>
<dbReference type="PROSITE" id="PS00502">
    <property type="entry name" value="POLYGALACTURONASE"/>
    <property type="match status" value="1"/>
</dbReference>
<dbReference type="InterPro" id="IPR000743">
    <property type="entry name" value="Glyco_hydro_28"/>
</dbReference>
<evidence type="ECO:0000256" key="1">
    <source>
        <dbReference type="ARBA" id="ARBA00004191"/>
    </source>
</evidence>
<feature type="active site" evidence="8">
    <location>
        <position position="239"/>
    </location>
</feature>
<comment type="similarity">
    <text evidence="2 9">Belongs to the glycosyl hydrolase 28 family.</text>
</comment>
<dbReference type="Gene3D" id="2.160.20.10">
    <property type="entry name" value="Single-stranded right-handed beta-helix, Pectin lyase-like"/>
    <property type="match status" value="1"/>
</dbReference>
<dbReference type="InterPro" id="IPR012334">
    <property type="entry name" value="Pectin_lyas_fold"/>
</dbReference>
<evidence type="ECO:0000256" key="5">
    <source>
        <dbReference type="ARBA" id="ARBA00022801"/>
    </source>
</evidence>
<sequence length="390" mass="40712">MLNTKLSIILSILFISVDALAASSVFNVITLGAKPDGRTDSTKFFLNAWAGACGSTSPATIYVPTGMYLLTNVVFKGQCKNSVITIRIDGTLIAPTDYNVIGNSESWLSFEGVTGVSIIGGTLDGQGIALWACKHSNKKCPQGAKSLSFTDSKDIAIKGLKSLNSQMMHIGINGCENVNIIGVMITASGDSPNTDGIHVQMSKGVTIMSSGIKTGDDCISIGPGTSKLWIEGIACGPGHGISIGSLAKDLDEPGVQDVTVKSVVFTGTQNGLRIKAWGRPSNGFVNGVLFQHAVMQNVQNPILIDQNYCPGSRGCPNQASGVKISQITYQDIHGTSASPVAVKLDCSTKNPCQGITLEDVKLTYRNQPAGSSCKNADGSIHGAVEPAGCL</sequence>
<gene>
    <name evidence="11" type="ORF">IFM89_013083</name>
</gene>
<keyword evidence="7" id="KW-0961">Cell wall biogenesis/degradation</keyword>
<evidence type="ECO:0000256" key="7">
    <source>
        <dbReference type="ARBA" id="ARBA00023316"/>
    </source>
</evidence>
<keyword evidence="3" id="KW-0134">Cell wall</keyword>
<dbReference type="AlphaFoldDB" id="A0A835LM93"/>
<dbReference type="FunFam" id="2.160.20.10:FF:000016">
    <property type="entry name" value="Polygalacturonase 7"/>
    <property type="match status" value="1"/>
</dbReference>
<keyword evidence="6 9" id="KW-0326">Glycosidase</keyword>
<evidence type="ECO:0000313" key="11">
    <source>
        <dbReference type="EMBL" id="KAF9600848.1"/>
    </source>
</evidence>
<organism evidence="11 12">
    <name type="scientific">Coptis chinensis</name>
    <dbReference type="NCBI Taxonomy" id="261450"/>
    <lineage>
        <taxon>Eukaryota</taxon>
        <taxon>Viridiplantae</taxon>
        <taxon>Streptophyta</taxon>
        <taxon>Embryophyta</taxon>
        <taxon>Tracheophyta</taxon>
        <taxon>Spermatophyta</taxon>
        <taxon>Magnoliopsida</taxon>
        <taxon>Ranunculales</taxon>
        <taxon>Ranunculaceae</taxon>
        <taxon>Coptidoideae</taxon>
        <taxon>Coptis</taxon>
    </lineage>
</organism>
<comment type="subcellular location">
    <subcellularLocation>
        <location evidence="1">Secreted</location>
        <location evidence="1">Cell wall</location>
    </subcellularLocation>
</comment>
<evidence type="ECO:0000256" key="2">
    <source>
        <dbReference type="ARBA" id="ARBA00008834"/>
    </source>
</evidence>
<reference evidence="11 12" key="1">
    <citation type="submission" date="2020-10" db="EMBL/GenBank/DDBJ databases">
        <title>The Coptis chinensis genome and diversification of protoberbering-type alkaloids.</title>
        <authorList>
            <person name="Wang B."/>
            <person name="Shu S."/>
            <person name="Song C."/>
            <person name="Liu Y."/>
        </authorList>
    </citation>
    <scope>NUCLEOTIDE SEQUENCE [LARGE SCALE GENOMIC DNA]</scope>
    <source>
        <strain evidence="11">HL-2020</strain>
        <tissue evidence="11">Leaf</tissue>
    </source>
</reference>
<keyword evidence="5 9" id="KW-0378">Hydrolase</keyword>